<dbReference type="InterPro" id="IPR043755">
    <property type="entry name" value="DUF5701"/>
</dbReference>
<protein>
    <submittedName>
        <fullName evidence="1">Uncharacterized protein</fullName>
    </submittedName>
</protein>
<accession>A0A2W4K517</accession>
<proteinExistence type="predicted"/>
<comment type="caution">
    <text evidence="1">The sequence shown here is derived from an EMBL/GenBank/DDBJ whole genome shotgun (WGS) entry which is preliminary data.</text>
</comment>
<dbReference type="EMBL" id="QGUI01000019">
    <property type="protein sequence ID" value="PZN01358.1"/>
    <property type="molecule type" value="Genomic_DNA"/>
</dbReference>
<reference evidence="1" key="1">
    <citation type="submission" date="2018-05" db="EMBL/GenBank/DDBJ databases">
        <authorList>
            <person name="Lanie J.A."/>
            <person name="Ng W.-L."/>
            <person name="Kazmierczak K.M."/>
            <person name="Andrzejewski T.M."/>
            <person name="Davidsen T.M."/>
            <person name="Wayne K.J."/>
            <person name="Tettelin H."/>
            <person name="Glass J.I."/>
            <person name="Rusch D."/>
            <person name="Podicherti R."/>
            <person name="Tsui H.-C.T."/>
            <person name="Winkler M.E."/>
        </authorList>
    </citation>
    <scope>NUCLEOTIDE SEQUENCE</scope>
    <source>
        <strain evidence="1">ZC4RG45</strain>
    </source>
</reference>
<sequence length="66" mass="7036">MPIPDQIACTELGGKAEFSVFEPEDIDRFQPIDDVAVPAGDAYLITDVHQGAATVNVTPNKALPLL</sequence>
<organism evidence="1">
    <name type="scientific">Thermocrispum agreste</name>
    <dbReference type="NCBI Taxonomy" id="37925"/>
    <lineage>
        <taxon>Bacteria</taxon>
        <taxon>Bacillati</taxon>
        <taxon>Actinomycetota</taxon>
        <taxon>Actinomycetes</taxon>
        <taxon>Pseudonocardiales</taxon>
        <taxon>Pseudonocardiaceae</taxon>
        <taxon>Thermocrispum</taxon>
    </lineage>
</organism>
<evidence type="ECO:0000313" key="1">
    <source>
        <dbReference type="EMBL" id="PZN01358.1"/>
    </source>
</evidence>
<dbReference type="AlphaFoldDB" id="A0A2W4K517"/>
<name>A0A2W4K517_9PSEU</name>
<gene>
    <name evidence="1" type="ORF">DIU77_00905</name>
</gene>
<dbReference type="Pfam" id="PF18959">
    <property type="entry name" value="DUF5701"/>
    <property type="match status" value="1"/>
</dbReference>